<dbReference type="Pfam" id="PF04083">
    <property type="entry name" value="Abhydro_lipase"/>
    <property type="match status" value="1"/>
</dbReference>
<dbReference type="Pfam" id="PF00561">
    <property type="entry name" value="Abhydrolase_1"/>
    <property type="match status" value="1"/>
</dbReference>
<dbReference type="Proteomes" id="UP000504606">
    <property type="component" value="Unplaced"/>
</dbReference>
<dbReference type="GO" id="GO:0016788">
    <property type="term" value="F:hydrolase activity, acting on ester bonds"/>
    <property type="evidence" value="ECO:0007669"/>
    <property type="project" value="InterPro"/>
</dbReference>
<dbReference type="InterPro" id="IPR006693">
    <property type="entry name" value="AB_hydrolase_lipase"/>
</dbReference>
<evidence type="ECO:0000256" key="6">
    <source>
        <dbReference type="ARBA" id="ARBA00023180"/>
    </source>
</evidence>
<evidence type="ECO:0000313" key="13">
    <source>
        <dbReference type="RefSeq" id="XP_026275295.1"/>
    </source>
</evidence>
<dbReference type="PANTHER" id="PTHR11005">
    <property type="entry name" value="LYSOSOMAL ACID LIPASE-RELATED"/>
    <property type="match status" value="1"/>
</dbReference>
<evidence type="ECO:0000259" key="10">
    <source>
        <dbReference type="Pfam" id="PF00561"/>
    </source>
</evidence>
<proteinExistence type="inferred from homology"/>
<dbReference type="Gene3D" id="3.40.50.1820">
    <property type="entry name" value="alpha/beta hydrolase"/>
    <property type="match status" value="1"/>
</dbReference>
<protein>
    <recommendedName>
        <fullName evidence="7">Lipase</fullName>
    </recommendedName>
</protein>
<keyword evidence="12" id="KW-1185">Reference proteome</keyword>
<feature type="active site" description="Charge relay system" evidence="8">
    <location>
        <position position="347"/>
    </location>
</feature>
<dbReference type="InterPro" id="IPR025483">
    <property type="entry name" value="Lipase_euk"/>
</dbReference>
<dbReference type="SUPFAM" id="SSF53474">
    <property type="entry name" value="alpha/beta-Hydrolases"/>
    <property type="match status" value="1"/>
</dbReference>
<dbReference type="OrthoDB" id="9974421at2759"/>
<evidence type="ECO:0000256" key="8">
    <source>
        <dbReference type="PIRSR" id="PIRSR000862-1"/>
    </source>
</evidence>
<dbReference type="PIRSF" id="PIRSF000862">
    <property type="entry name" value="Steryl_ester_lip"/>
    <property type="match status" value="1"/>
</dbReference>
<accession>A0A6J1S7T8</accession>
<evidence type="ECO:0000256" key="5">
    <source>
        <dbReference type="ARBA" id="ARBA00023098"/>
    </source>
</evidence>
<evidence type="ECO:0000256" key="7">
    <source>
        <dbReference type="PIRNR" id="PIRNR000862"/>
    </source>
</evidence>
<organism evidence="12 13">
    <name type="scientific">Frankliniella occidentalis</name>
    <name type="common">Western flower thrips</name>
    <name type="synonym">Euthrips occidentalis</name>
    <dbReference type="NCBI Taxonomy" id="133901"/>
    <lineage>
        <taxon>Eukaryota</taxon>
        <taxon>Metazoa</taxon>
        <taxon>Ecdysozoa</taxon>
        <taxon>Arthropoda</taxon>
        <taxon>Hexapoda</taxon>
        <taxon>Insecta</taxon>
        <taxon>Pterygota</taxon>
        <taxon>Neoptera</taxon>
        <taxon>Paraneoptera</taxon>
        <taxon>Thysanoptera</taxon>
        <taxon>Terebrantia</taxon>
        <taxon>Thripoidea</taxon>
        <taxon>Thripidae</taxon>
        <taxon>Frankliniella</taxon>
    </lineage>
</organism>
<keyword evidence="5" id="KW-0443">Lipid metabolism</keyword>
<feature type="domain" description="AB hydrolase-1" evidence="10">
    <location>
        <begin position="97"/>
        <end position="204"/>
    </location>
</feature>
<name>A0A6J1S7T8_FRAOC</name>
<evidence type="ECO:0000259" key="11">
    <source>
        <dbReference type="Pfam" id="PF04083"/>
    </source>
</evidence>
<evidence type="ECO:0000256" key="9">
    <source>
        <dbReference type="SAM" id="SignalP"/>
    </source>
</evidence>
<keyword evidence="2 9" id="KW-0732">Signal</keyword>
<evidence type="ECO:0000256" key="3">
    <source>
        <dbReference type="ARBA" id="ARBA00022801"/>
    </source>
</evidence>
<dbReference type="KEGG" id="foc:113201678"/>
<dbReference type="AlphaFoldDB" id="A0A6J1S7T8"/>
<evidence type="ECO:0000256" key="1">
    <source>
        <dbReference type="ARBA" id="ARBA00010701"/>
    </source>
</evidence>
<feature type="domain" description="Partial AB-hydrolase lipase" evidence="11">
    <location>
        <begin position="42"/>
        <end position="93"/>
    </location>
</feature>
<keyword evidence="4 7" id="KW-0442">Lipid degradation</keyword>
<feature type="signal peptide" evidence="9">
    <location>
        <begin position="1"/>
        <end position="22"/>
    </location>
</feature>
<gene>
    <name evidence="13" type="primary">LOC113201678</name>
</gene>
<dbReference type="GeneID" id="113201678"/>
<keyword evidence="6" id="KW-0325">Glycoprotein</keyword>
<keyword evidence="3 7" id="KW-0378">Hydrolase</keyword>
<dbReference type="RefSeq" id="XP_026275295.1">
    <property type="nucleotide sequence ID" value="XM_026419510.2"/>
</dbReference>
<evidence type="ECO:0000256" key="4">
    <source>
        <dbReference type="ARBA" id="ARBA00022963"/>
    </source>
</evidence>
<dbReference type="InterPro" id="IPR029058">
    <property type="entry name" value="AB_hydrolase_fold"/>
</dbReference>
<comment type="similarity">
    <text evidence="1 7">Belongs to the AB hydrolase superfamily. Lipase family.</text>
</comment>
<dbReference type="InterPro" id="IPR000073">
    <property type="entry name" value="AB_hydrolase_1"/>
</dbReference>
<evidence type="ECO:0000256" key="2">
    <source>
        <dbReference type="ARBA" id="ARBA00022729"/>
    </source>
</evidence>
<dbReference type="FunFam" id="3.40.50.1820:FF:000057">
    <property type="entry name" value="Lipase"/>
    <property type="match status" value="1"/>
</dbReference>
<sequence length="407" mass="45389">MSRNLLTQLILVIVGNGVVVNGQNFADLFVSAAMRVEEVRPTTDLINKYGYPAEAHHTVTEDGYILRIDRIPRPQAPVVLVGNPLFCNSACFVGLQNESLAFKLYNEGYDVWLGNFRGSGLSKNHTNYTILDRQFWNYSLHEHGVIDIPAMVDYVLAATGKPSLLYSGHSMGATSWFITAALRPDYEQRISAVFLMGPVASLAHHRSPMLDVLHPFENVTLDFETAFGPHMLPGSNSLLRFLGGLFCRTFVPPEDPSHCLAFAILGELTAGGGNLVYPAYFQYYVPSGVSMLELLHYIQQANRNWPGFRQFNHGAAKNRQLYGQSVPPDYSLSNTSVPAYLYTGRTDIYVSPEDLAFLTTSLKDVKKVYQVPENTFGHLDYVLNPKAPILLYDTMIADMASFLENQE</sequence>
<evidence type="ECO:0000313" key="12">
    <source>
        <dbReference type="Proteomes" id="UP000504606"/>
    </source>
</evidence>
<feature type="active site" description="Nucleophile" evidence="8">
    <location>
        <position position="170"/>
    </location>
</feature>
<reference evidence="13" key="1">
    <citation type="submission" date="2025-08" db="UniProtKB">
        <authorList>
            <consortium name="RefSeq"/>
        </authorList>
    </citation>
    <scope>IDENTIFICATION</scope>
    <source>
        <tissue evidence="13">Whole organism</tissue>
    </source>
</reference>
<dbReference type="GO" id="GO:0016042">
    <property type="term" value="P:lipid catabolic process"/>
    <property type="evidence" value="ECO:0007669"/>
    <property type="project" value="UniProtKB-KW"/>
</dbReference>
<feature type="active site" description="Charge relay system" evidence="8">
    <location>
        <position position="378"/>
    </location>
</feature>
<feature type="chain" id="PRO_5027059099" description="Lipase" evidence="9">
    <location>
        <begin position="23"/>
        <end position="407"/>
    </location>
</feature>